<evidence type="ECO:0000259" key="2">
    <source>
        <dbReference type="Pfam" id="PF18060"/>
    </source>
</evidence>
<keyword evidence="4" id="KW-1185">Reference proteome</keyword>
<dbReference type="PANTHER" id="PTHR37009">
    <property type="entry name" value="EF-HAND DOMAIN-CONTAINING PROTEIN"/>
    <property type="match status" value="1"/>
</dbReference>
<dbReference type="OMA" id="WWIEREL"/>
<dbReference type="GO" id="GO:0051015">
    <property type="term" value="F:actin filament binding"/>
    <property type="evidence" value="ECO:0007669"/>
    <property type="project" value="TreeGrafter"/>
</dbReference>
<dbReference type="InterPro" id="IPR053356">
    <property type="entry name" value="Calcium-reg_actin-bundling"/>
</dbReference>
<dbReference type="PANTHER" id="PTHR37009:SF1">
    <property type="entry name" value="CALCIUM-REGULATED ACTIN-BUNDLING PROTEIN"/>
    <property type="match status" value="1"/>
</dbReference>
<dbReference type="AlphaFoldDB" id="L8H8Y9"/>
<dbReference type="VEuPathDB" id="AmoebaDB:ACA1_325510"/>
<dbReference type="KEGG" id="acan:ACA1_325510"/>
<gene>
    <name evidence="3" type="ORF">ACA1_325510</name>
</gene>
<protein>
    <submittedName>
        <fullName evidence="3">Actin bundling protein</fullName>
    </submittedName>
</protein>
<keyword evidence="1" id="KW-0175">Coiled coil</keyword>
<organism evidence="3 4">
    <name type="scientific">Acanthamoeba castellanii (strain ATCC 30010 / Neff)</name>
    <dbReference type="NCBI Taxonomy" id="1257118"/>
    <lineage>
        <taxon>Eukaryota</taxon>
        <taxon>Amoebozoa</taxon>
        <taxon>Discosea</taxon>
        <taxon>Longamoebia</taxon>
        <taxon>Centramoebida</taxon>
        <taxon>Acanthamoebidae</taxon>
        <taxon>Acanthamoeba</taxon>
    </lineage>
</organism>
<proteinExistence type="predicted"/>
<evidence type="ECO:0000256" key="1">
    <source>
        <dbReference type="SAM" id="Coils"/>
    </source>
</evidence>
<dbReference type="Pfam" id="PF18060">
    <property type="entry name" value="F_actin_bund_C"/>
    <property type="match status" value="1"/>
</dbReference>
<dbReference type="GO" id="GO:0051764">
    <property type="term" value="P:actin crosslink formation"/>
    <property type="evidence" value="ECO:0007669"/>
    <property type="project" value="TreeGrafter"/>
</dbReference>
<dbReference type="GO" id="GO:0030863">
    <property type="term" value="C:cortical cytoskeleton"/>
    <property type="evidence" value="ECO:0007669"/>
    <property type="project" value="TreeGrafter"/>
</dbReference>
<sequence>MSDLDRFKEVIARPYRDQAVFFLNAFWNEHKGDAEQLWKYVAKMVELDQDRKAEGSDLDEFNAHRFLEFWQETATVVKLRELLRDLGLDRKKRMSLIEYLVVKYRVTVRELVTRPQGSNEELARAQAALKAVQDEINKIETRKAQLEAAAAGASGIKAMQAKNELAQLLSADQTDLNRAVLTAEAAVRKAQRLGGDAHGALWWIERELTEMKKYKPQKSGGIGRG</sequence>
<dbReference type="GeneID" id="14922899"/>
<evidence type="ECO:0000313" key="3">
    <source>
        <dbReference type="EMBL" id="ELR21979.1"/>
    </source>
</evidence>
<dbReference type="Proteomes" id="UP000011083">
    <property type="component" value="Unassembled WGS sequence"/>
</dbReference>
<dbReference type="EMBL" id="KB007891">
    <property type="protein sequence ID" value="ELR21979.1"/>
    <property type="molecule type" value="Genomic_DNA"/>
</dbReference>
<reference evidence="3 4" key="1">
    <citation type="journal article" date="2013" name="Genome Biol.">
        <title>Genome of Acanthamoeba castellanii highlights extensive lateral gene transfer and early evolution of tyrosine kinase signaling.</title>
        <authorList>
            <person name="Clarke M."/>
            <person name="Lohan A.J."/>
            <person name="Liu B."/>
            <person name="Lagkouvardos I."/>
            <person name="Roy S."/>
            <person name="Zafar N."/>
            <person name="Bertelli C."/>
            <person name="Schilde C."/>
            <person name="Kianianmomeni A."/>
            <person name="Burglin T.R."/>
            <person name="Frech C."/>
            <person name="Turcotte B."/>
            <person name="Kopec K.O."/>
            <person name="Synnott J.M."/>
            <person name="Choo C."/>
            <person name="Paponov I."/>
            <person name="Finkler A."/>
            <person name="Soon Heng Tan C."/>
            <person name="Hutchins A.P."/>
            <person name="Weinmeier T."/>
            <person name="Rattei T."/>
            <person name="Chu J.S."/>
            <person name="Gimenez G."/>
            <person name="Irimia M."/>
            <person name="Rigden D.J."/>
            <person name="Fitzpatrick D.A."/>
            <person name="Lorenzo-Morales J."/>
            <person name="Bateman A."/>
            <person name="Chiu C.H."/>
            <person name="Tang P."/>
            <person name="Hegemann P."/>
            <person name="Fromm H."/>
            <person name="Raoult D."/>
            <person name="Greub G."/>
            <person name="Miranda-Saavedra D."/>
            <person name="Chen N."/>
            <person name="Nash P."/>
            <person name="Ginger M.L."/>
            <person name="Horn M."/>
            <person name="Schaap P."/>
            <person name="Caler L."/>
            <person name="Loftus B."/>
        </authorList>
    </citation>
    <scope>NUCLEOTIDE SEQUENCE [LARGE SCALE GENOMIC DNA]</scope>
    <source>
        <strain evidence="3 4">Neff</strain>
    </source>
</reference>
<dbReference type="RefSeq" id="XP_004348353.1">
    <property type="nucleotide sequence ID" value="XM_004348303.1"/>
</dbReference>
<dbReference type="OrthoDB" id="29877at2759"/>
<name>L8H8Y9_ACACF</name>
<feature type="domain" description="Calcium-regulated actin-bundling protein C-terminal" evidence="2">
    <location>
        <begin position="127"/>
        <end position="197"/>
    </location>
</feature>
<feature type="coiled-coil region" evidence="1">
    <location>
        <begin position="122"/>
        <end position="149"/>
    </location>
</feature>
<evidence type="ECO:0000313" key="4">
    <source>
        <dbReference type="Proteomes" id="UP000011083"/>
    </source>
</evidence>
<accession>L8H8Y9</accession>
<dbReference type="GO" id="GO:0030046">
    <property type="term" value="P:parallel actin filament bundle assembly"/>
    <property type="evidence" value="ECO:0007669"/>
    <property type="project" value="TreeGrafter"/>
</dbReference>
<dbReference type="InterPro" id="IPR040810">
    <property type="entry name" value="F_actin_bund_C"/>
</dbReference>